<dbReference type="eggNOG" id="ENOG502T6RV">
    <property type="taxonomic scope" value="Eukaryota"/>
</dbReference>
<dbReference type="FunCoup" id="A0A0Q9XNI8">
    <property type="interactions" value="14"/>
</dbReference>
<protein>
    <submittedName>
        <fullName evidence="2">Uncharacterized protein</fullName>
    </submittedName>
</protein>
<dbReference type="AlphaFoldDB" id="A0A0Q9XNI8"/>
<organism evidence="2 3">
    <name type="scientific">Drosophila mojavensis</name>
    <name type="common">Fruit fly</name>
    <dbReference type="NCBI Taxonomy" id="7230"/>
    <lineage>
        <taxon>Eukaryota</taxon>
        <taxon>Metazoa</taxon>
        <taxon>Ecdysozoa</taxon>
        <taxon>Arthropoda</taxon>
        <taxon>Hexapoda</taxon>
        <taxon>Insecta</taxon>
        <taxon>Pterygota</taxon>
        <taxon>Neoptera</taxon>
        <taxon>Endopterygota</taxon>
        <taxon>Diptera</taxon>
        <taxon>Brachycera</taxon>
        <taxon>Muscomorpha</taxon>
        <taxon>Ephydroidea</taxon>
        <taxon>Drosophilidae</taxon>
        <taxon>Drosophila</taxon>
    </lineage>
</organism>
<evidence type="ECO:0000313" key="3">
    <source>
        <dbReference type="Proteomes" id="UP000009192"/>
    </source>
</evidence>
<dbReference type="InParanoid" id="A0A0Q9XNI8"/>
<dbReference type="EMBL" id="CH933809">
    <property type="protein sequence ID" value="KRG06526.1"/>
    <property type="molecule type" value="Genomic_DNA"/>
</dbReference>
<feature type="compositionally biased region" description="Basic residues" evidence="1">
    <location>
        <begin position="220"/>
        <end position="229"/>
    </location>
</feature>
<accession>A0A0Q9XNI8</accession>
<name>A0A0Q9XNI8_DROMO</name>
<sequence length="239" mass="26662">MCNSTESTNKSRFQIQLLADRSVVLVNARGYESEIFLPELLKGRVCLRNVICSRQPKSPPSEMSSQSSSSDLRCPRIRNLKLTTATAGLAPNPRRRDNTSRLRFELKLISNGKVVLVECNGYESEIFLPHIRSRCVAMKRISAKELAQCASAKSSRSQCTQKSPNNSAASLATQAVGLSCLWPTSPKSGNVIDKQKSGQRIQKGQQVKKMKNPLKDKSSTRQKKKRCKQYSKETRDVSN</sequence>
<dbReference type="OrthoDB" id="8058746at2759"/>
<evidence type="ECO:0000256" key="1">
    <source>
        <dbReference type="SAM" id="MobiDB-lite"/>
    </source>
</evidence>
<keyword evidence="3" id="KW-1185">Reference proteome</keyword>
<gene>
    <name evidence="2" type="primary">Dmoj\GI13639</name>
    <name evidence="2" type="ORF">Dmoj_GI13639</name>
</gene>
<dbReference type="Proteomes" id="UP000009192">
    <property type="component" value="Unassembled WGS sequence"/>
</dbReference>
<feature type="compositionally biased region" description="Basic and acidic residues" evidence="1">
    <location>
        <begin position="230"/>
        <end position="239"/>
    </location>
</feature>
<reference evidence="2 3" key="1">
    <citation type="journal article" date="2007" name="Nature">
        <title>Evolution of genes and genomes on the Drosophila phylogeny.</title>
        <authorList>
            <consortium name="Drosophila 12 Genomes Consortium"/>
            <person name="Clark A.G."/>
            <person name="Eisen M.B."/>
            <person name="Smith D.R."/>
            <person name="Bergman C.M."/>
            <person name="Oliver B."/>
            <person name="Markow T.A."/>
            <person name="Kaufman T.C."/>
            <person name="Kellis M."/>
            <person name="Gelbart W."/>
            <person name="Iyer V.N."/>
            <person name="Pollard D.A."/>
            <person name="Sackton T.B."/>
            <person name="Larracuente A.M."/>
            <person name="Singh N.D."/>
            <person name="Abad J.P."/>
            <person name="Abt D.N."/>
            <person name="Adryan B."/>
            <person name="Aguade M."/>
            <person name="Akashi H."/>
            <person name="Anderson W.W."/>
            <person name="Aquadro C.F."/>
            <person name="Ardell D.H."/>
            <person name="Arguello R."/>
            <person name="Artieri C.G."/>
            <person name="Barbash D.A."/>
            <person name="Barker D."/>
            <person name="Barsanti P."/>
            <person name="Batterham P."/>
            <person name="Batzoglou S."/>
            <person name="Begun D."/>
            <person name="Bhutkar A."/>
            <person name="Blanco E."/>
            <person name="Bosak S.A."/>
            <person name="Bradley R.K."/>
            <person name="Brand A.D."/>
            <person name="Brent M.R."/>
            <person name="Brooks A.N."/>
            <person name="Brown R.H."/>
            <person name="Butlin R.K."/>
            <person name="Caggese C."/>
            <person name="Calvi B.R."/>
            <person name="Bernardo de Carvalho A."/>
            <person name="Caspi A."/>
            <person name="Castrezana S."/>
            <person name="Celniker S.E."/>
            <person name="Chang J.L."/>
            <person name="Chapple C."/>
            <person name="Chatterji S."/>
            <person name="Chinwalla A."/>
            <person name="Civetta A."/>
            <person name="Clifton S.W."/>
            <person name="Comeron J.M."/>
            <person name="Costello J.C."/>
            <person name="Coyne J.A."/>
            <person name="Daub J."/>
            <person name="David R.G."/>
            <person name="Delcher A.L."/>
            <person name="Delehaunty K."/>
            <person name="Do C.B."/>
            <person name="Ebling H."/>
            <person name="Edwards K."/>
            <person name="Eickbush T."/>
            <person name="Evans J.D."/>
            <person name="Filipski A."/>
            <person name="Findeiss S."/>
            <person name="Freyhult E."/>
            <person name="Fulton L."/>
            <person name="Fulton R."/>
            <person name="Garcia A.C."/>
            <person name="Gardiner A."/>
            <person name="Garfield D.A."/>
            <person name="Garvin B.E."/>
            <person name="Gibson G."/>
            <person name="Gilbert D."/>
            <person name="Gnerre S."/>
            <person name="Godfrey J."/>
            <person name="Good R."/>
            <person name="Gotea V."/>
            <person name="Gravely B."/>
            <person name="Greenberg A.J."/>
            <person name="Griffiths-Jones S."/>
            <person name="Gross S."/>
            <person name="Guigo R."/>
            <person name="Gustafson E.A."/>
            <person name="Haerty W."/>
            <person name="Hahn M.W."/>
            <person name="Halligan D.L."/>
            <person name="Halpern A.L."/>
            <person name="Halter G.M."/>
            <person name="Han M.V."/>
            <person name="Heger A."/>
            <person name="Hillier L."/>
            <person name="Hinrichs A.S."/>
            <person name="Holmes I."/>
            <person name="Hoskins R.A."/>
            <person name="Hubisz M.J."/>
            <person name="Hultmark D."/>
            <person name="Huntley M.A."/>
            <person name="Jaffe D.B."/>
            <person name="Jagadeeshan S."/>
            <person name="Jeck W.R."/>
            <person name="Johnson J."/>
            <person name="Jones C.D."/>
            <person name="Jordan W.C."/>
            <person name="Karpen G.H."/>
            <person name="Kataoka E."/>
            <person name="Keightley P.D."/>
            <person name="Kheradpour P."/>
            <person name="Kirkness E.F."/>
            <person name="Koerich L.B."/>
            <person name="Kristiansen K."/>
            <person name="Kudrna D."/>
            <person name="Kulathinal R.J."/>
            <person name="Kumar S."/>
            <person name="Kwok R."/>
            <person name="Lander E."/>
            <person name="Langley C.H."/>
            <person name="Lapoint R."/>
            <person name="Lazzaro B.P."/>
            <person name="Lee S.J."/>
            <person name="Levesque L."/>
            <person name="Li R."/>
            <person name="Lin C.F."/>
            <person name="Lin M.F."/>
            <person name="Lindblad-Toh K."/>
            <person name="Llopart A."/>
            <person name="Long M."/>
            <person name="Low L."/>
            <person name="Lozovsky E."/>
            <person name="Lu J."/>
            <person name="Luo M."/>
            <person name="Machado C.A."/>
            <person name="Makalowski W."/>
            <person name="Marzo M."/>
            <person name="Matsuda M."/>
            <person name="Matzkin L."/>
            <person name="McAllister B."/>
            <person name="McBride C.S."/>
            <person name="McKernan B."/>
            <person name="McKernan K."/>
            <person name="Mendez-Lago M."/>
            <person name="Minx P."/>
            <person name="Mollenhauer M.U."/>
            <person name="Montooth K."/>
            <person name="Mount S.M."/>
            <person name="Mu X."/>
            <person name="Myers E."/>
            <person name="Negre B."/>
            <person name="Newfeld S."/>
            <person name="Nielsen R."/>
            <person name="Noor M.A."/>
            <person name="O'Grady P."/>
            <person name="Pachter L."/>
            <person name="Papaceit M."/>
            <person name="Parisi M.J."/>
            <person name="Parisi M."/>
            <person name="Parts L."/>
            <person name="Pedersen J.S."/>
            <person name="Pesole G."/>
            <person name="Phillippy A.M."/>
            <person name="Ponting C.P."/>
            <person name="Pop M."/>
            <person name="Porcelli D."/>
            <person name="Powell J.R."/>
            <person name="Prohaska S."/>
            <person name="Pruitt K."/>
            <person name="Puig M."/>
            <person name="Quesneville H."/>
            <person name="Ram K.R."/>
            <person name="Rand D."/>
            <person name="Rasmussen M.D."/>
            <person name="Reed L.K."/>
            <person name="Reenan R."/>
            <person name="Reily A."/>
            <person name="Remington K.A."/>
            <person name="Rieger T.T."/>
            <person name="Ritchie M.G."/>
            <person name="Robin C."/>
            <person name="Rogers Y.H."/>
            <person name="Rohde C."/>
            <person name="Rozas J."/>
            <person name="Rubenfield M.J."/>
            <person name="Ruiz A."/>
            <person name="Russo S."/>
            <person name="Salzberg S.L."/>
            <person name="Sanchez-Gracia A."/>
            <person name="Saranga D.J."/>
            <person name="Sato H."/>
            <person name="Schaeffer S.W."/>
            <person name="Schatz M.C."/>
            <person name="Schlenke T."/>
            <person name="Schwartz R."/>
            <person name="Segarra C."/>
            <person name="Singh R.S."/>
            <person name="Sirot L."/>
            <person name="Sirota M."/>
            <person name="Sisneros N.B."/>
            <person name="Smith C.D."/>
            <person name="Smith T.F."/>
            <person name="Spieth J."/>
            <person name="Stage D.E."/>
            <person name="Stark A."/>
            <person name="Stephan W."/>
            <person name="Strausberg R.L."/>
            <person name="Strempel S."/>
            <person name="Sturgill D."/>
            <person name="Sutton G."/>
            <person name="Sutton G.G."/>
            <person name="Tao W."/>
            <person name="Teichmann S."/>
            <person name="Tobari Y.N."/>
            <person name="Tomimura Y."/>
            <person name="Tsolas J.M."/>
            <person name="Valente V.L."/>
            <person name="Venter E."/>
            <person name="Venter J.C."/>
            <person name="Vicario S."/>
            <person name="Vieira F.G."/>
            <person name="Vilella A.J."/>
            <person name="Villasante A."/>
            <person name="Walenz B."/>
            <person name="Wang J."/>
            <person name="Wasserman M."/>
            <person name="Watts T."/>
            <person name="Wilson D."/>
            <person name="Wilson R.K."/>
            <person name="Wing R.A."/>
            <person name="Wolfner M.F."/>
            <person name="Wong A."/>
            <person name="Wong G.K."/>
            <person name="Wu C.I."/>
            <person name="Wu G."/>
            <person name="Yamamoto D."/>
            <person name="Yang H.P."/>
            <person name="Yang S.P."/>
            <person name="Yorke J.A."/>
            <person name="Yoshida K."/>
            <person name="Zdobnov E."/>
            <person name="Zhang P."/>
            <person name="Zhang Y."/>
            <person name="Zimin A.V."/>
            <person name="Baldwin J."/>
            <person name="Abdouelleil A."/>
            <person name="Abdulkadir J."/>
            <person name="Abebe A."/>
            <person name="Abera B."/>
            <person name="Abreu J."/>
            <person name="Acer S.C."/>
            <person name="Aftuck L."/>
            <person name="Alexander A."/>
            <person name="An P."/>
            <person name="Anderson E."/>
            <person name="Anderson S."/>
            <person name="Arachi H."/>
            <person name="Azer M."/>
            <person name="Bachantsang P."/>
            <person name="Barry A."/>
            <person name="Bayul T."/>
            <person name="Berlin A."/>
            <person name="Bessette D."/>
            <person name="Bloom T."/>
            <person name="Blye J."/>
            <person name="Boguslavskiy L."/>
            <person name="Bonnet C."/>
            <person name="Boukhgalter B."/>
            <person name="Bourzgui I."/>
            <person name="Brown A."/>
            <person name="Cahill P."/>
            <person name="Channer S."/>
            <person name="Cheshatsang Y."/>
            <person name="Chuda L."/>
            <person name="Citroen M."/>
            <person name="Collymore A."/>
            <person name="Cooke P."/>
            <person name="Costello M."/>
            <person name="D'Aco K."/>
            <person name="Daza R."/>
            <person name="De Haan G."/>
            <person name="DeGray S."/>
            <person name="DeMaso C."/>
            <person name="Dhargay N."/>
            <person name="Dooley K."/>
            <person name="Dooley E."/>
            <person name="Doricent M."/>
            <person name="Dorje P."/>
            <person name="Dorjee K."/>
            <person name="Dupes A."/>
            <person name="Elong R."/>
            <person name="Falk J."/>
            <person name="Farina A."/>
            <person name="Faro S."/>
            <person name="Ferguson D."/>
            <person name="Fisher S."/>
            <person name="Foley C.D."/>
            <person name="Franke A."/>
            <person name="Friedrich D."/>
            <person name="Gadbois L."/>
            <person name="Gearin G."/>
            <person name="Gearin C.R."/>
            <person name="Giannoukos G."/>
            <person name="Goode T."/>
            <person name="Graham J."/>
            <person name="Grandbois E."/>
            <person name="Grewal S."/>
            <person name="Gyaltsen K."/>
            <person name="Hafez N."/>
            <person name="Hagos B."/>
            <person name="Hall J."/>
            <person name="Henson C."/>
            <person name="Hollinger A."/>
            <person name="Honan T."/>
            <person name="Huard M.D."/>
            <person name="Hughes L."/>
            <person name="Hurhula B."/>
            <person name="Husby M.E."/>
            <person name="Kamat A."/>
            <person name="Kanga B."/>
            <person name="Kashin S."/>
            <person name="Khazanovich D."/>
            <person name="Kisner P."/>
            <person name="Lance K."/>
            <person name="Lara M."/>
            <person name="Lee W."/>
            <person name="Lennon N."/>
            <person name="Letendre F."/>
            <person name="LeVine R."/>
            <person name="Lipovsky A."/>
            <person name="Liu X."/>
            <person name="Liu J."/>
            <person name="Liu S."/>
            <person name="Lokyitsang T."/>
            <person name="Lokyitsang Y."/>
            <person name="Lubonja R."/>
            <person name="Lui A."/>
            <person name="MacDonald P."/>
            <person name="Magnisalis V."/>
            <person name="Maru K."/>
            <person name="Matthews C."/>
            <person name="McCusker W."/>
            <person name="McDonough S."/>
            <person name="Mehta T."/>
            <person name="Meldrim J."/>
            <person name="Meneus L."/>
            <person name="Mihai O."/>
            <person name="Mihalev A."/>
            <person name="Mihova T."/>
            <person name="Mittelman R."/>
            <person name="Mlenga V."/>
            <person name="Montmayeur A."/>
            <person name="Mulrain L."/>
            <person name="Navidi A."/>
            <person name="Naylor J."/>
            <person name="Negash T."/>
            <person name="Nguyen T."/>
            <person name="Nguyen N."/>
            <person name="Nicol R."/>
            <person name="Norbu C."/>
            <person name="Norbu N."/>
            <person name="Novod N."/>
            <person name="O'Neill B."/>
            <person name="Osman S."/>
            <person name="Markiewicz E."/>
            <person name="Oyono O.L."/>
            <person name="Patti C."/>
            <person name="Phunkhang P."/>
            <person name="Pierre F."/>
            <person name="Priest M."/>
            <person name="Raghuraman S."/>
            <person name="Rege F."/>
            <person name="Reyes R."/>
            <person name="Rise C."/>
            <person name="Rogov P."/>
            <person name="Ross K."/>
            <person name="Ryan E."/>
            <person name="Settipalli S."/>
            <person name="Shea T."/>
            <person name="Sherpa N."/>
            <person name="Shi L."/>
            <person name="Shih D."/>
            <person name="Sparrow T."/>
            <person name="Spaulding J."/>
            <person name="Stalker J."/>
            <person name="Stange-Thomann N."/>
            <person name="Stavropoulos S."/>
            <person name="Stone C."/>
            <person name="Strader C."/>
            <person name="Tesfaye S."/>
            <person name="Thomson T."/>
            <person name="Thoulutsang Y."/>
            <person name="Thoulutsang D."/>
            <person name="Topham K."/>
            <person name="Topping I."/>
            <person name="Tsamla T."/>
            <person name="Vassiliev H."/>
            <person name="Vo A."/>
            <person name="Wangchuk T."/>
            <person name="Wangdi T."/>
            <person name="Weiand M."/>
            <person name="Wilkinson J."/>
            <person name="Wilson A."/>
            <person name="Yadav S."/>
            <person name="Young G."/>
            <person name="Yu Q."/>
            <person name="Zembek L."/>
            <person name="Zhong D."/>
            <person name="Zimmer A."/>
            <person name="Zwirko Z."/>
            <person name="Jaffe D.B."/>
            <person name="Alvarez P."/>
            <person name="Brockman W."/>
            <person name="Butler J."/>
            <person name="Chin C."/>
            <person name="Gnerre S."/>
            <person name="Grabherr M."/>
            <person name="Kleber M."/>
            <person name="Mauceli E."/>
            <person name="MacCallum I."/>
        </authorList>
    </citation>
    <scope>NUCLEOTIDE SEQUENCE [LARGE SCALE GENOMIC DNA]</scope>
    <source>
        <strain evidence="3">Tucson 15081-1352.22</strain>
    </source>
</reference>
<feature type="region of interest" description="Disordered" evidence="1">
    <location>
        <begin position="189"/>
        <end position="239"/>
    </location>
</feature>
<dbReference type="KEGG" id="dmo:Dmoj_GI13639"/>
<evidence type="ECO:0000313" key="2">
    <source>
        <dbReference type="EMBL" id="KRG06526.1"/>
    </source>
</evidence>
<proteinExistence type="predicted"/>